<keyword evidence="1" id="KW-1133">Transmembrane helix</keyword>
<reference evidence="2" key="1">
    <citation type="submission" date="2021-02" db="EMBL/GenBank/DDBJ databases">
        <authorList>
            <person name="Nowell W R."/>
        </authorList>
    </citation>
    <scope>NUCLEOTIDE SEQUENCE</scope>
</reference>
<keyword evidence="5" id="KW-1185">Reference proteome</keyword>
<sequence>MIFLGIRYRNECSSEPQLSIYLLIFGSIWLILFLLTLIRSYLSHRYMDILFMIIWFALLLLIIPGYIFIFNLRTKIRISQTYPYEICEKYFYVYSSALIILVHIPLYIFLWISWSLIHSNGYFPNQQRSIRIFTITPT</sequence>
<dbReference type="AlphaFoldDB" id="A0A814FH61"/>
<organism evidence="2 5">
    <name type="scientific">Adineta steineri</name>
    <dbReference type="NCBI Taxonomy" id="433720"/>
    <lineage>
        <taxon>Eukaryota</taxon>
        <taxon>Metazoa</taxon>
        <taxon>Spiralia</taxon>
        <taxon>Gnathifera</taxon>
        <taxon>Rotifera</taxon>
        <taxon>Eurotatoria</taxon>
        <taxon>Bdelloidea</taxon>
        <taxon>Adinetida</taxon>
        <taxon>Adinetidae</taxon>
        <taxon>Adineta</taxon>
    </lineage>
</organism>
<gene>
    <name evidence="4" type="ORF">BJG266_LOCUS18652</name>
    <name evidence="2" type="ORF">QVE165_LOCUS13902</name>
    <name evidence="3" type="ORF">QVE165_LOCUS15574</name>
</gene>
<feature type="transmembrane region" description="Helical" evidence="1">
    <location>
        <begin position="91"/>
        <end position="114"/>
    </location>
</feature>
<evidence type="ECO:0000313" key="4">
    <source>
        <dbReference type="EMBL" id="CAF1051656.1"/>
    </source>
</evidence>
<evidence type="ECO:0000256" key="1">
    <source>
        <dbReference type="SAM" id="Phobius"/>
    </source>
</evidence>
<dbReference type="Proteomes" id="UP000663877">
    <property type="component" value="Unassembled WGS sequence"/>
</dbReference>
<dbReference type="Proteomes" id="UP000663832">
    <property type="component" value="Unassembled WGS sequence"/>
</dbReference>
<feature type="transmembrane region" description="Helical" evidence="1">
    <location>
        <begin position="49"/>
        <end position="70"/>
    </location>
</feature>
<protein>
    <submittedName>
        <fullName evidence="2">Uncharacterized protein</fullName>
    </submittedName>
</protein>
<dbReference type="EMBL" id="CAJNOI010000096">
    <property type="protein sequence ID" value="CAF1051656.1"/>
    <property type="molecule type" value="Genomic_DNA"/>
</dbReference>
<dbReference type="EMBL" id="CAJNOM010000072">
    <property type="protein sequence ID" value="CAF0981787.1"/>
    <property type="molecule type" value="Genomic_DNA"/>
</dbReference>
<keyword evidence="1" id="KW-0812">Transmembrane</keyword>
<evidence type="ECO:0000313" key="3">
    <source>
        <dbReference type="EMBL" id="CAF1013040.1"/>
    </source>
</evidence>
<feature type="transmembrane region" description="Helical" evidence="1">
    <location>
        <begin position="20"/>
        <end position="43"/>
    </location>
</feature>
<proteinExistence type="predicted"/>
<evidence type="ECO:0000313" key="2">
    <source>
        <dbReference type="EMBL" id="CAF0981787.1"/>
    </source>
</evidence>
<keyword evidence="1" id="KW-0472">Membrane</keyword>
<accession>A0A814FH61</accession>
<evidence type="ECO:0000313" key="5">
    <source>
        <dbReference type="Proteomes" id="UP000663832"/>
    </source>
</evidence>
<name>A0A814FH61_9BILA</name>
<comment type="caution">
    <text evidence="2">The sequence shown here is derived from an EMBL/GenBank/DDBJ whole genome shotgun (WGS) entry which is preliminary data.</text>
</comment>
<dbReference type="EMBL" id="CAJNOM010000085">
    <property type="protein sequence ID" value="CAF1013040.1"/>
    <property type="molecule type" value="Genomic_DNA"/>
</dbReference>
<dbReference type="OrthoDB" id="9982229at2759"/>